<reference evidence="2" key="2">
    <citation type="submission" date="2020-05" db="UniProtKB">
        <authorList>
            <consortium name="EnsemblMetazoa"/>
        </authorList>
    </citation>
    <scope>IDENTIFICATION</scope>
    <source>
        <strain evidence="2">IAEA</strain>
    </source>
</reference>
<dbReference type="Proteomes" id="UP000091820">
    <property type="component" value="Unassembled WGS sequence"/>
</dbReference>
<keyword evidence="1" id="KW-0812">Transmembrane</keyword>
<accession>A0A1A9X4P3</accession>
<evidence type="ECO:0000256" key="1">
    <source>
        <dbReference type="SAM" id="Phobius"/>
    </source>
</evidence>
<keyword evidence="1" id="KW-1133">Transmembrane helix</keyword>
<protein>
    <submittedName>
        <fullName evidence="2">Uncharacterized protein</fullName>
    </submittedName>
</protein>
<evidence type="ECO:0000313" key="3">
    <source>
        <dbReference type="Proteomes" id="UP000091820"/>
    </source>
</evidence>
<name>A0A1A9X4P3_9MUSC</name>
<proteinExistence type="predicted"/>
<keyword evidence="3" id="KW-1185">Reference proteome</keyword>
<evidence type="ECO:0000313" key="2">
    <source>
        <dbReference type="EnsemblMetazoa" id="GBRI044167-PA"/>
    </source>
</evidence>
<organism evidence="2 3">
    <name type="scientific">Glossina brevipalpis</name>
    <dbReference type="NCBI Taxonomy" id="37001"/>
    <lineage>
        <taxon>Eukaryota</taxon>
        <taxon>Metazoa</taxon>
        <taxon>Ecdysozoa</taxon>
        <taxon>Arthropoda</taxon>
        <taxon>Hexapoda</taxon>
        <taxon>Insecta</taxon>
        <taxon>Pterygota</taxon>
        <taxon>Neoptera</taxon>
        <taxon>Endopterygota</taxon>
        <taxon>Diptera</taxon>
        <taxon>Brachycera</taxon>
        <taxon>Muscomorpha</taxon>
        <taxon>Hippoboscoidea</taxon>
        <taxon>Glossinidae</taxon>
        <taxon>Glossina</taxon>
    </lineage>
</organism>
<dbReference type="EnsemblMetazoa" id="GBRI044167-RA">
    <property type="protein sequence ID" value="GBRI044167-PA"/>
    <property type="gene ID" value="GBRI044167"/>
</dbReference>
<feature type="transmembrane region" description="Helical" evidence="1">
    <location>
        <begin position="52"/>
        <end position="69"/>
    </location>
</feature>
<dbReference type="VEuPathDB" id="VectorBase:GBRI044167"/>
<keyword evidence="1" id="KW-0472">Membrane</keyword>
<sequence>MSFGRAWDWEESIAGLFVVIITPVAVAIAILYTTEINEIRLPSELNYSIDRFVSLWNLPLKVYLNLWLVSKQNRMKITAYTIFSDSCDLFPNNHFLFFKINYVPEQLFKILNIRVYSCPVI</sequence>
<dbReference type="AlphaFoldDB" id="A0A1A9X4P3"/>
<feature type="transmembrane region" description="Helical" evidence="1">
    <location>
        <begin position="12"/>
        <end position="32"/>
    </location>
</feature>
<reference evidence="3" key="1">
    <citation type="submission" date="2014-03" db="EMBL/GenBank/DDBJ databases">
        <authorList>
            <person name="Aksoy S."/>
            <person name="Warren W."/>
            <person name="Wilson R.K."/>
        </authorList>
    </citation>
    <scope>NUCLEOTIDE SEQUENCE [LARGE SCALE GENOMIC DNA]</scope>
    <source>
        <strain evidence="3">IAEA</strain>
    </source>
</reference>